<dbReference type="Proteomes" id="UP001497516">
    <property type="component" value="Chromosome 7"/>
</dbReference>
<sequence>MSSPLTTRVPGRELLSQGCELLLPKIFHLLSKFTLADSCIEAAIFPFPSKVYNLLSKFTAANFRLRTLSCVSLQIEGVVLSKGGILERETKYEKM</sequence>
<proteinExistence type="predicted"/>
<keyword evidence="2" id="KW-1185">Reference proteome</keyword>
<name>A0AAV2FLV3_9ROSI</name>
<protein>
    <submittedName>
        <fullName evidence="1">Uncharacterized protein</fullName>
    </submittedName>
</protein>
<organism evidence="1 2">
    <name type="scientific">Linum trigynum</name>
    <dbReference type="NCBI Taxonomy" id="586398"/>
    <lineage>
        <taxon>Eukaryota</taxon>
        <taxon>Viridiplantae</taxon>
        <taxon>Streptophyta</taxon>
        <taxon>Embryophyta</taxon>
        <taxon>Tracheophyta</taxon>
        <taxon>Spermatophyta</taxon>
        <taxon>Magnoliopsida</taxon>
        <taxon>eudicotyledons</taxon>
        <taxon>Gunneridae</taxon>
        <taxon>Pentapetalae</taxon>
        <taxon>rosids</taxon>
        <taxon>fabids</taxon>
        <taxon>Malpighiales</taxon>
        <taxon>Linaceae</taxon>
        <taxon>Linum</taxon>
    </lineage>
</organism>
<reference evidence="1 2" key="1">
    <citation type="submission" date="2024-04" db="EMBL/GenBank/DDBJ databases">
        <authorList>
            <person name="Fracassetti M."/>
        </authorList>
    </citation>
    <scope>NUCLEOTIDE SEQUENCE [LARGE SCALE GENOMIC DNA]</scope>
</reference>
<dbReference type="AlphaFoldDB" id="A0AAV2FLV3"/>
<evidence type="ECO:0000313" key="2">
    <source>
        <dbReference type="Proteomes" id="UP001497516"/>
    </source>
</evidence>
<accession>A0AAV2FLV3</accession>
<evidence type="ECO:0000313" key="1">
    <source>
        <dbReference type="EMBL" id="CAL1399306.1"/>
    </source>
</evidence>
<gene>
    <name evidence="1" type="ORF">LTRI10_LOCUS39497</name>
</gene>
<dbReference type="EMBL" id="OZ034820">
    <property type="protein sequence ID" value="CAL1399306.1"/>
    <property type="molecule type" value="Genomic_DNA"/>
</dbReference>